<dbReference type="RefSeq" id="WP_319844464.1">
    <property type="nucleotide sequence ID" value="NZ_JAXAFJ010000005.1"/>
</dbReference>
<comment type="caution">
    <text evidence="2">The sequence shown here is derived from an EMBL/GenBank/DDBJ whole genome shotgun (WGS) entry which is preliminary data.</text>
</comment>
<sequence>MNTAGKANVDAHPHLAHARARETRAKVGRKRPGEQNERPFEKGFKEVPDPFEAGAVLTVMCNTRESPFEHMVARKHLSPSQVFAGERFRRLYEQAQVSPLRATNPMLEPVDGGQIAAHQPSDRTRQAMRTLEDVGQQLGTRSAALLRVVIGEAVSIDDLARRCPAQSQRAARAYVSGRFREALDDLIAVWGVDAIGSRARKPAVSREVGDLSGAQEWKVDRRGHWQPVPPSTGR</sequence>
<feature type="compositionally biased region" description="Basic and acidic residues" evidence="1">
    <location>
        <begin position="9"/>
        <end position="46"/>
    </location>
</feature>
<evidence type="ECO:0000313" key="2">
    <source>
        <dbReference type="EMBL" id="MDX6806333.1"/>
    </source>
</evidence>
<protein>
    <submittedName>
        <fullName evidence="2">DUF6456 domain-containing protein</fullName>
    </submittedName>
</protein>
<proteinExistence type="predicted"/>
<gene>
    <name evidence="2" type="ORF">SCD90_09665</name>
</gene>
<name>A0ABU4RNC9_9HYPH</name>
<evidence type="ECO:0000256" key="1">
    <source>
        <dbReference type="SAM" id="MobiDB-lite"/>
    </source>
</evidence>
<feature type="region of interest" description="Disordered" evidence="1">
    <location>
        <begin position="1"/>
        <end position="46"/>
    </location>
</feature>
<reference evidence="2 3" key="1">
    <citation type="submission" date="2023-11" db="EMBL/GenBank/DDBJ databases">
        <authorList>
            <person name="Bao R."/>
        </authorList>
    </citation>
    <scope>NUCLEOTIDE SEQUENCE [LARGE SCALE GENOMIC DNA]</scope>
    <source>
        <strain evidence="2 3">PJ23</strain>
    </source>
</reference>
<dbReference type="Proteomes" id="UP001274321">
    <property type="component" value="Unassembled WGS sequence"/>
</dbReference>
<accession>A0ABU4RNC9</accession>
<dbReference type="EMBL" id="JAXAFJ010000005">
    <property type="protein sequence ID" value="MDX6806333.1"/>
    <property type="molecule type" value="Genomic_DNA"/>
</dbReference>
<evidence type="ECO:0000313" key="3">
    <source>
        <dbReference type="Proteomes" id="UP001274321"/>
    </source>
</evidence>
<keyword evidence="3" id="KW-1185">Reference proteome</keyword>
<organism evidence="2 3">
    <name type="scientific">Terrihabitans rhizophilus</name>
    <dbReference type="NCBI Taxonomy" id="3092662"/>
    <lineage>
        <taxon>Bacteria</taxon>
        <taxon>Pseudomonadati</taxon>
        <taxon>Pseudomonadota</taxon>
        <taxon>Alphaproteobacteria</taxon>
        <taxon>Hyphomicrobiales</taxon>
        <taxon>Terrihabitans</taxon>
    </lineage>
</organism>